<feature type="domain" description="Mif2/CENP-C cupin" evidence="6">
    <location>
        <begin position="910"/>
        <end position="992"/>
    </location>
</feature>
<keyword evidence="8" id="KW-1185">Reference proteome</keyword>
<feature type="region of interest" description="Disordered" evidence="5">
    <location>
        <begin position="146"/>
        <end position="166"/>
    </location>
</feature>
<dbReference type="InterPro" id="IPR014710">
    <property type="entry name" value="RmlC-like_jellyroll"/>
</dbReference>
<dbReference type="InterPro" id="IPR028386">
    <property type="entry name" value="CENP-C/Mif2/cnp3"/>
</dbReference>
<feature type="compositionally biased region" description="Polar residues" evidence="5">
    <location>
        <begin position="570"/>
        <end position="589"/>
    </location>
</feature>
<dbReference type="InterPro" id="IPR011051">
    <property type="entry name" value="RmlC_Cupin_sf"/>
</dbReference>
<evidence type="ECO:0000259" key="6">
    <source>
        <dbReference type="Pfam" id="PF11699"/>
    </source>
</evidence>
<dbReference type="PANTHER" id="PTHR16684:SF11">
    <property type="entry name" value="CENTROMERE PROTEIN C"/>
    <property type="match status" value="1"/>
</dbReference>
<dbReference type="Pfam" id="PF11699">
    <property type="entry name" value="CENP-C_C"/>
    <property type="match status" value="1"/>
</dbReference>
<sequence length="999" mass="112906">MKRWKRNIRFSHVGRRTGENVLAGKKVQRHEDGTDVFEDYWTDYDSESSKPASLSAPAITDFDVDDTLSNSADDNKSQTADDNNINLDSKSQNIYAANSKRNNHSDLETLFEENQTKQRLRPRKWMSISLAEGIDKKRIAKKRSFQNKAVNTSQRSLNAKKNKDQTVQAEPLKQNACFGTDSSRKSNKSVRDACQNTSDTLRNKSPRMMMSFSRLEGLKTSTPIRATKRALNNDVITNSAFYSSNTSPILGSKTYVADKSKSVNSKKDTVRVNKTRSSNMTKHAKSSDHLIESNAHEDVGDITLEIDNSRRFRSPRKKKNYEPSEVDNSRNNQTPLKKQDFNAGKSVGGSTSTKKNSQRTSPGKARNVTEASIANLETDDEHLESDDSQSQMSRKKLTFSKGENNKSPSTRNKSLRDKSVNISNRKNSTPTKKNSQRTSPGKARNVSEANLETDDEHLESDNSESQMPRKRLKFNRDENNKSPSTRNKSLRDKSVNTSNRKNSTPTKKYSQRTSPGKARNVSIANLETDDEHLESDDSESQMPRKRLKFNRDENNKSPSTRNKSLRDKSVNTSNRKNSTPTKKNSQRTSPGKARNFSKTSIANLETDDEHLESDNSETQMPRKRLKSSREENNKSPPTRNKSLRDKSVNTSNRKNSTPTKKNSQRTSPGKARNFSKTSIANLETDDEHLESDNSETQMPRKRLKSSREENNKSPPTRNKSLRDKAVNTSNRKSLGGRSSKSLRTTESVEIADIAAESRYDASVYDFVEDGKASPVKSLKRKRGSSKTAEVISESVATSDNPRRSSRYRTAPLARWRNERLKFMTSASGEIKCLGKEEGRKEDDYALRKLQKRFEHQSKPRKSDNKKSKKIHIKKCKFTDATGNTVKLNLYRPFDTLEWSCPVINGVQAGFEITKAFCSDLMSFGYLKIFPHKFKEEQYSSNNSIHFMVMKGSVDVSVNKVSSTRSVGESFVVPNGVMYSIKNNKSSRALLSFCTSKPSF</sequence>
<comment type="subcellular location">
    <subcellularLocation>
        <location evidence="1">Nucleus</location>
    </subcellularLocation>
</comment>
<dbReference type="InterPro" id="IPR025974">
    <property type="entry name" value="Mif2/CENP-C_cupin"/>
</dbReference>
<dbReference type="AlphaFoldDB" id="A0AAV4MR74"/>
<dbReference type="GO" id="GO:0000776">
    <property type="term" value="C:kinetochore"/>
    <property type="evidence" value="ECO:0007669"/>
    <property type="project" value="InterPro"/>
</dbReference>
<feature type="compositionally biased region" description="Acidic residues" evidence="5">
    <location>
        <begin position="377"/>
        <end position="387"/>
    </location>
</feature>
<evidence type="ECO:0000313" key="7">
    <source>
        <dbReference type="EMBL" id="GIX74430.1"/>
    </source>
</evidence>
<comment type="caution">
    <text evidence="7">The sequence shown here is derived from an EMBL/GenBank/DDBJ whole genome shotgun (WGS) entry which is preliminary data.</text>
</comment>
<feature type="compositionally biased region" description="Polar residues" evidence="5">
    <location>
        <begin position="146"/>
        <end position="159"/>
    </location>
</feature>
<evidence type="ECO:0000256" key="5">
    <source>
        <dbReference type="SAM" id="MobiDB-lite"/>
    </source>
</evidence>
<feature type="compositionally biased region" description="Polar residues" evidence="5">
    <location>
        <begin position="348"/>
        <end position="361"/>
    </location>
</feature>
<feature type="compositionally biased region" description="Acidic residues" evidence="5">
    <location>
        <begin position="527"/>
        <end position="539"/>
    </location>
</feature>
<feature type="compositionally biased region" description="Acidic residues" evidence="5">
    <location>
        <begin position="605"/>
        <end position="615"/>
    </location>
</feature>
<feature type="compositionally biased region" description="Polar residues" evidence="5">
    <location>
        <begin position="420"/>
        <end position="439"/>
    </location>
</feature>
<dbReference type="Proteomes" id="UP001054837">
    <property type="component" value="Unassembled WGS sequence"/>
</dbReference>
<dbReference type="GO" id="GO:0051315">
    <property type="term" value="P:attachment of mitotic spindle microtubules to kinetochore"/>
    <property type="evidence" value="ECO:0007669"/>
    <property type="project" value="TreeGrafter"/>
</dbReference>
<dbReference type="GO" id="GO:0051382">
    <property type="term" value="P:kinetochore assembly"/>
    <property type="evidence" value="ECO:0007669"/>
    <property type="project" value="InterPro"/>
</dbReference>
<dbReference type="GO" id="GO:0051455">
    <property type="term" value="P:spindle attachment to meiosis I kinetochore"/>
    <property type="evidence" value="ECO:0007669"/>
    <property type="project" value="TreeGrafter"/>
</dbReference>
<organism evidence="7 8">
    <name type="scientific">Caerostris darwini</name>
    <dbReference type="NCBI Taxonomy" id="1538125"/>
    <lineage>
        <taxon>Eukaryota</taxon>
        <taxon>Metazoa</taxon>
        <taxon>Ecdysozoa</taxon>
        <taxon>Arthropoda</taxon>
        <taxon>Chelicerata</taxon>
        <taxon>Arachnida</taxon>
        <taxon>Araneae</taxon>
        <taxon>Araneomorphae</taxon>
        <taxon>Entelegynae</taxon>
        <taxon>Araneoidea</taxon>
        <taxon>Araneidae</taxon>
        <taxon>Caerostris</taxon>
    </lineage>
</organism>
<dbReference type="Gene3D" id="2.60.120.10">
    <property type="entry name" value="Jelly Rolls"/>
    <property type="match status" value="1"/>
</dbReference>
<name>A0AAV4MR74_9ARAC</name>
<dbReference type="SUPFAM" id="SSF51182">
    <property type="entry name" value="RmlC-like cupins"/>
    <property type="match status" value="1"/>
</dbReference>
<feature type="compositionally biased region" description="Basic and acidic residues" evidence="5">
    <location>
        <begin position="260"/>
        <end position="271"/>
    </location>
</feature>
<feature type="compositionally biased region" description="Polar residues" evidence="5">
    <location>
        <begin position="726"/>
        <end position="744"/>
    </location>
</feature>
<feature type="region of interest" description="Disordered" evidence="5">
    <location>
        <begin position="179"/>
        <end position="199"/>
    </location>
</feature>
<accession>A0AAV4MR74</accession>
<comment type="similarity">
    <text evidence="2">Belongs to the CENP-C/MIF2 family.</text>
</comment>
<feature type="compositionally biased region" description="Basic and acidic residues" evidence="5">
    <location>
        <begin position="285"/>
        <end position="294"/>
    </location>
</feature>
<gene>
    <name evidence="7" type="ORF">CDAR_235231</name>
</gene>
<proteinExistence type="inferred from homology"/>
<feature type="compositionally biased region" description="Acidic residues" evidence="5">
    <location>
        <begin position="451"/>
        <end position="462"/>
    </location>
</feature>
<feature type="region of interest" description="Disordered" evidence="5">
    <location>
        <begin position="65"/>
        <end position="86"/>
    </location>
</feature>
<evidence type="ECO:0000313" key="8">
    <source>
        <dbReference type="Proteomes" id="UP001054837"/>
    </source>
</evidence>
<evidence type="ECO:0000256" key="3">
    <source>
        <dbReference type="ARBA" id="ARBA00023125"/>
    </source>
</evidence>
<keyword evidence="4" id="KW-0539">Nucleus</keyword>
<feature type="compositionally biased region" description="Polar residues" evidence="5">
    <location>
        <begin position="648"/>
        <end position="667"/>
    </location>
</feature>
<keyword evidence="3" id="KW-0238">DNA-binding</keyword>
<evidence type="ECO:0000256" key="4">
    <source>
        <dbReference type="ARBA" id="ARBA00023242"/>
    </source>
</evidence>
<dbReference type="GO" id="GO:0019237">
    <property type="term" value="F:centromeric DNA binding"/>
    <property type="evidence" value="ECO:0007669"/>
    <property type="project" value="InterPro"/>
</dbReference>
<evidence type="ECO:0000256" key="2">
    <source>
        <dbReference type="ARBA" id="ARBA00010291"/>
    </source>
</evidence>
<feature type="compositionally biased region" description="Acidic residues" evidence="5">
    <location>
        <begin position="683"/>
        <end position="693"/>
    </location>
</feature>
<dbReference type="PANTHER" id="PTHR16684">
    <property type="entry name" value="CENTROMERE PROTEIN C"/>
    <property type="match status" value="1"/>
</dbReference>
<feature type="region of interest" description="Disordered" evidence="5">
    <location>
        <begin position="260"/>
        <end position="294"/>
    </location>
</feature>
<reference evidence="7 8" key="1">
    <citation type="submission" date="2021-06" db="EMBL/GenBank/DDBJ databases">
        <title>Caerostris darwini draft genome.</title>
        <authorList>
            <person name="Kono N."/>
            <person name="Arakawa K."/>
        </authorList>
    </citation>
    <scope>NUCLEOTIDE SEQUENCE [LARGE SCALE GENOMIC DNA]</scope>
</reference>
<feature type="region of interest" description="Disordered" evidence="5">
    <location>
        <begin position="772"/>
        <end position="805"/>
    </location>
</feature>
<feature type="compositionally biased region" description="Polar residues" evidence="5">
    <location>
        <begin position="495"/>
        <end position="514"/>
    </location>
</feature>
<dbReference type="EMBL" id="BPLQ01000746">
    <property type="protein sequence ID" value="GIX74430.1"/>
    <property type="molecule type" value="Genomic_DNA"/>
</dbReference>
<feature type="compositionally biased region" description="Polar residues" evidence="5">
    <location>
        <begin position="401"/>
        <end position="412"/>
    </location>
</feature>
<protein>
    <recommendedName>
        <fullName evidence="6">Mif2/CENP-C cupin domain-containing protein</fullName>
    </recommendedName>
</protein>
<dbReference type="GO" id="GO:0005634">
    <property type="term" value="C:nucleus"/>
    <property type="evidence" value="ECO:0007669"/>
    <property type="project" value="UniProtKB-SubCell"/>
</dbReference>
<feature type="region of interest" description="Disordered" evidence="5">
    <location>
        <begin position="310"/>
        <end position="744"/>
    </location>
</feature>
<feature type="compositionally biased region" description="Polar residues" evidence="5">
    <location>
        <begin position="67"/>
        <end position="86"/>
    </location>
</feature>
<evidence type="ECO:0000256" key="1">
    <source>
        <dbReference type="ARBA" id="ARBA00004123"/>
    </source>
</evidence>